<dbReference type="EMBL" id="JAHZUY010000010">
    <property type="protein sequence ID" value="MBW8269054.1"/>
    <property type="molecule type" value="Genomic_DNA"/>
</dbReference>
<name>A0ABS7F0G8_9PROT</name>
<dbReference type="PANTHER" id="PTHR43080:SF2">
    <property type="entry name" value="CBS DOMAIN-CONTAINING PROTEIN"/>
    <property type="match status" value="1"/>
</dbReference>
<keyword evidence="1 2" id="KW-0129">CBS domain</keyword>
<accession>A0ABS7F0G8</accession>
<dbReference type="SMART" id="SM00116">
    <property type="entry name" value="CBS"/>
    <property type="match status" value="2"/>
</dbReference>
<dbReference type="RefSeq" id="WP_220116737.1">
    <property type="nucleotide sequence ID" value="NZ_JAHZUY010000010.1"/>
</dbReference>
<organism evidence="4 5">
    <name type="scientific">Caldovatus aquaticus</name>
    <dbReference type="NCBI Taxonomy" id="2865671"/>
    <lineage>
        <taxon>Bacteria</taxon>
        <taxon>Pseudomonadati</taxon>
        <taxon>Pseudomonadota</taxon>
        <taxon>Alphaproteobacteria</taxon>
        <taxon>Acetobacterales</taxon>
        <taxon>Roseomonadaceae</taxon>
        <taxon>Caldovatus</taxon>
    </lineage>
</organism>
<comment type="caution">
    <text evidence="4">The sequence shown here is derived from an EMBL/GenBank/DDBJ whole genome shotgun (WGS) entry which is preliminary data.</text>
</comment>
<keyword evidence="5" id="KW-1185">Reference proteome</keyword>
<dbReference type="Proteomes" id="UP001519924">
    <property type="component" value="Unassembled WGS sequence"/>
</dbReference>
<proteinExistence type="predicted"/>
<evidence type="ECO:0000259" key="3">
    <source>
        <dbReference type="PROSITE" id="PS51371"/>
    </source>
</evidence>
<dbReference type="Gene3D" id="3.10.580.10">
    <property type="entry name" value="CBS-domain"/>
    <property type="match status" value="1"/>
</dbReference>
<evidence type="ECO:0000313" key="5">
    <source>
        <dbReference type="Proteomes" id="UP001519924"/>
    </source>
</evidence>
<feature type="domain" description="CBS" evidence="3">
    <location>
        <begin position="77"/>
        <end position="136"/>
    </location>
</feature>
<protein>
    <submittedName>
        <fullName evidence="4">CBS domain-containing protein</fullName>
    </submittedName>
</protein>
<dbReference type="InterPro" id="IPR000644">
    <property type="entry name" value="CBS_dom"/>
</dbReference>
<dbReference type="Pfam" id="PF00571">
    <property type="entry name" value="CBS"/>
    <property type="match status" value="2"/>
</dbReference>
<dbReference type="InterPro" id="IPR051257">
    <property type="entry name" value="Diverse_CBS-Domain"/>
</dbReference>
<dbReference type="InterPro" id="IPR044725">
    <property type="entry name" value="CBSX3_CBS_dom"/>
</dbReference>
<gene>
    <name evidence="4" type="ORF">K1J50_06085</name>
</gene>
<dbReference type="PROSITE" id="PS51371">
    <property type="entry name" value="CBS"/>
    <property type="match status" value="2"/>
</dbReference>
<dbReference type="InterPro" id="IPR046342">
    <property type="entry name" value="CBS_dom_sf"/>
</dbReference>
<evidence type="ECO:0000256" key="2">
    <source>
        <dbReference type="PROSITE-ProRule" id="PRU00703"/>
    </source>
</evidence>
<evidence type="ECO:0000256" key="1">
    <source>
        <dbReference type="ARBA" id="ARBA00023122"/>
    </source>
</evidence>
<dbReference type="SUPFAM" id="SSF54631">
    <property type="entry name" value="CBS-domain pair"/>
    <property type="match status" value="1"/>
</dbReference>
<sequence>MTIAEILRRKGTGVVSVRPQDGAVAVARTLAEHRIGAALVCDETGAVLGIVSERDIVRALAAEGGEALLAMDAARLMTRVLHTVTPRTSVVEALGMMTDRRVRHLPVLADDGSLAGIVSIGDLVKHRIVEVEHEAEELRSYVAQAG</sequence>
<evidence type="ECO:0000313" key="4">
    <source>
        <dbReference type="EMBL" id="MBW8269054.1"/>
    </source>
</evidence>
<reference evidence="4 5" key="1">
    <citation type="submission" date="2021-08" db="EMBL/GenBank/DDBJ databases">
        <title>Caldovatus sediminis gen. nov., sp. nov., a moderately thermophilic bacterium isolated from a hot spring.</title>
        <authorList>
            <person name="Hu C.-J."/>
            <person name="Li W.-J."/>
            <person name="Xian W.-D."/>
        </authorList>
    </citation>
    <scope>NUCLEOTIDE SEQUENCE [LARGE SCALE GENOMIC DNA]</scope>
    <source>
        <strain evidence="4 5">SYSU G05006</strain>
    </source>
</reference>
<dbReference type="PANTHER" id="PTHR43080">
    <property type="entry name" value="CBS DOMAIN-CONTAINING PROTEIN CBSX3, MITOCHONDRIAL"/>
    <property type="match status" value="1"/>
</dbReference>
<dbReference type="CDD" id="cd04623">
    <property type="entry name" value="CBS_pair_bac_euk"/>
    <property type="match status" value="1"/>
</dbReference>
<feature type="domain" description="CBS" evidence="3">
    <location>
        <begin position="7"/>
        <end position="68"/>
    </location>
</feature>